<name>Q4SZI5_TETNG</name>
<dbReference type="GO" id="GO:0005576">
    <property type="term" value="C:extracellular region"/>
    <property type="evidence" value="ECO:0007669"/>
    <property type="project" value="InterPro"/>
</dbReference>
<protein>
    <recommendedName>
        <fullName evidence="9">Protein Wnt</fullName>
    </recommendedName>
</protein>
<dbReference type="InterPro" id="IPR005817">
    <property type="entry name" value="Wnt"/>
</dbReference>
<dbReference type="EMBL" id="CAAE01011611">
    <property type="protein sequence ID" value="CAF93947.1"/>
    <property type="molecule type" value="Genomic_DNA"/>
</dbReference>
<dbReference type="GO" id="GO:0016055">
    <property type="term" value="P:Wnt signaling pathway"/>
    <property type="evidence" value="ECO:0007669"/>
    <property type="project" value="UniProtKB-KW"/>
</dbReference>
<dbReference type="AlphaFoldDB" id="Q4SZI5"/>
<evidence type="ECO:0000256" key="2">
    <source>
        <dbReference type="ARBA" id="ARBA00005683"/>
    </source>
</evidence>
<organism evidence="11">
    <name type="scientific">Tetraodon nigroviridis</name>
    <name type="common">Spotted green pufferfish</name>
    <name type="synonym">Chelonodon nigroviridis</name>
    <dbReference type="NCBI Taxonomy" id="99883"/>
    <lineage>
        <taxon>Eukaryota</taxon>
        <taxon>Metazoa</taxon>
        <taxon>Chordata</taxon>
        <taxon>Craniata</taxon>
        <taxon>Vertebrata</taxon>
        <taxon>Euteleostomi</taxon>
        <taxon>Actinopterygii</taxon>
        <taxon>Neopterygii</taxon>
        <taxon>Teleostei</taxon>
        <taxon>Neoteleostei</taxon>
        <taxon>Acanthomorphata</taxon>
        <taxon>Eupercaria</taxon>
        <taxon>Tetraodontiformes</taxon>
        <taxon>Tetradontoidea</taxon>
        <taxon>Tetraodontidae</taxon>
        <taxon>Tetraodon</taxon>
    </lineage>
</organism>
<comment type="similarity">
    <text evidence="2 9">Belongs to the Wnt family.</text>
</comment>
<evidence type="ECO:0000313" key="13">
    <source>
        <dbReference type="Proteomes" id="UP000007303"/>
    </source>
</evidence>
<evidence type="ECO:0000256" key="7">
    <source>
        <dbReference type="ARBA" id="ARBA00023157"/>
    </source>
</evidence>
<keyword evidence="5" id="KW-0272">Extracellular matrix</keyword>
<dbReference type="Ensembl" id="ENSTNIT00000008299.1">
    <property type="protein sequence ID" value="ENSTNIP00000008134.1"/>
    <property type="gene ID" value="ENSTNIG00000005445.1"/>
</dbReference>
<evidence type="ECO:0000256" key="5">
    <source>
        <dbReference type="ARBA" id="ARBA00022530"/>
    </source>
</evidence>
<keyword evidence="7" id="KW-1015">Disulfide bond</keyword>
<keyword evidence="4" id="KW-0964">Secreted</keyword>
<dbReference type="GO" id="GO:0005102">
    <property type="term" value="F:signaling receptor binding"/>
    <property type="evidence" value="ECO:0007669"/>
    <property type="project" value="InterPro"/>
</dbReference>
<keyword evidence="13" id="KW-1185">Reference proteome</keyword>
<reference evidence="11 13" key="1">
    <citation type="journal article" date="2004" name="Nature">
        <title>Genome duplication in the teleost fish Tetraodon nigroviridis reveals the early vertebrate proto-karyotype.</title>
        <authorList>
            <person name="Jaillon O."/>
            <person name="Aury J.-M."/>
            <person name="Brunet F."/>
            <person name="Petit J.-L."/>
            <person name="Stange-Thomann N."/>
            <person name="Mauceli E."/>
            <person name="Bouneau L."/>
            <person name="Fischer C."/>
            <person name="Ozouf-Costaz C."/>
            <person name="Bernot A."/>
            <person name="Nicaud S."/>
            <person name="Jaffe D."/>
            <person name="Fisher S."/>
            <person name="Lutfalla G."/>
            <person name="Dossat C."/>
            <person name="Segurens B."/>
            <person name="Dasilva C."/>
            <person name="Salanoubat M."/>
            <person name="Levy M."/>
            <person name="Boudet N."/>
            <person name="Castellano S."/>
            <person name="Anthouard V."/>
            <person name="Jubin C."/>
            <person name="Castelli V."/>
            <person name="Katinka M."/>
            <person name="Vacherie B."/>
            <person name="Biemont C."/>
            <person name="Skalli Z."/>
            <person name="Cattolico L."/>
            <person name="Poulain J."/>
            <person name="De Berardinis V."/>
            <person name="Cruaud C."/>
            <person name="Duprat S."/>
            <person name="Brottier P."/>
            <person name="Coutanceau J.-P."/>
            <person name="Gouzy J."/>
            <person name="Parra G."/>
            <person name="Lardier G."/>
            <person name="Chapple C."/>
            <person name="McKernan K.J."/>
            <person name="McEwan P."/>
            <person name="Bosak S."/>
            <person name="Kellis M."/>
            <person name="Volff J.-N."/>
            <person name="Guigo R."/>
            <person name="Zody M.C."/>
            <person name="Mesirov J."/>
            <person name="Lindblad-Toh K."/>
            <person name="Birren B."/>
            <person name="Nusbaum C."/>
            <person name="Kahn D."/>
            <person name="Robinson-Rechavi M."/>
            <person name="Laudet V."/>
            <person name="Schachter V."/>
            <person name="Quetier F."/>
            <person name="Saurin W."/>
            <person name="Scarpelli C."/>
            <person name="Wincker P."/>
            <person name="Lander E.S."/>
            <person name="Weissenbach J."/>
            <person name="Roest Crollius H."/>
        </authorList>
    </citation>
    <scope>NUCLEOTIDE SEQUENCE [LARGE SCALE GENOMIC DNA]</scope>
</reference>
<comment type="function">
    <text evidence="9">Ligand for members of the frizzled family of seven transmembrane receptors.</text>
</comment>
<proteinExistence type="inferred from homology"/>
<feature type="signal peptide" evidence="10">
    <location>
        <begin position="1"/>
        <end position="24"/>
    </location>
</feature>
<keyword evidence="8" id="KW-0449">Lipoprotein</keyword>
<evidence type="ECO:0000313" key="12">
    <source>
        <dbReference type="Ensembl" id="ENSTNIP00000008134.1"/>
    </source>
</evidence>
<keyword evidence="3 9" id="KW-0217">Developmental protein</keyword>
<feature type="chain" id="PRO_5014105199" description="Protein Wnt" evidence="10">
    <location>
        <begin position="25"/>
        <end position="111"/>
    </location>
</feature>
<evidence type="ECO:0000313" key="11">
    <source>
        <dbReference type="EMBL" id="CAF93947.1"/>
    </source>
</evidence>
<reference evidence="11" key="2">
    <citation type="submission" date="2004-02" db="EMBL/GenBank/DDBJ databases">
        <authorList>
            <consortium name="Genoscope"/>
            <consortium name="Whitehead Institute Centre for Genome Research"/>
        </authorList>
    </citation>
    <scope>NUCLEOTIDE SEQUENCE</scope>
</reference>
<evidence type="ECO:0000256" key="6">
    <source>
        <dbReference type="ARBA" id="ARBA00022687"/>
    </source>
</evidence>
<feature type="non-terminal residue" evidence="11">
    <location>
        <position position="111"/>
    </location>
</feature>
<dbReference type="Pfam" id="PF00110">
    <property type="entry name" value="wnt"/>
    <property type="match status" value="1"/>
</dbReference>
<dbReference type="STRING" id="99883.ENSTNIP00000008134"/>
<keyword evidence="6 9" id="KW-0879">Wnt signaling pathway</keyword>
<dbReference type="Proteomes" id="UP000007303">
    <property type="component" value="Unassembled WGS sequence"/>
</dbReference>
<reference evidence="12" key="3">
    <citation type="submission" date="2025-05" db="UniProtKB">
        <authorList>
            <consortium name="Ensembl"/>
        </authorList>
    </citation>
    <scope>IDENTIFICATION</scope>
</reference>
<evidence type="ECO:0000256" key="10">
    <source>
        <dbReference type="SAM" id="SignalP"/>
    </source>
</evidence>
<evidence type="ECO:0000256" key="4">
    <source>
        <dbReference type="ARBA" id="ARBA00022525"/>
    </source>
</evidence>
<evidence type="ECO:0000256" key="9">
    <source>
        <dbReference type="RuleBase" id="RU003500"/>
    </source>
</evidence>
<comment type="subcellular location">
    <subcellularLocation>
        <location evidence="1 9">Secreted</location>
        <location evidence="1 9">Extracellular space</location>
        <location evidence="1 9">Extracellular matrix</location>
    </subcellularLocation>
</comment>
<keyword evidence="10" id="KW-0732">Signal</keyword>
<evidence type="ECO:0000256" key="8">
    <source>
        <dbReference type="ARBA" id="ARBA00023288"/>
    </source>
</evidence>
<sequence length="111" mass="12398">MRINPHVLPFGVFTALLLSQVCSGIKWLVLSHSPSSLHINQTQHCKLLPGLVSSQAQLCRSNLELMQTIIHAAREVKKTCQKTFGDMRWNCSSIEIPADATKYRPDLDRGA</sequence>
<accession>Q4SZI5</accession>
<evidence type="ECO:0000256" key="1">
    <source>
        <dbReference type="ARBA" id="ARBA00004498"/>
    </source>
</evidence>
<evidence type="ECO:0000256" key="3">
    <source>
        <dbReference type="ARBA" id="ARBA00022473"/>
    </source>
</evidence>
<dbReference type="GeneTree" id="ENSGT00940000158413"/>
<dbReference type="HOGENOM" id="CLU_093368_3_0_1"/>
<gene>
    <name evidence="11" type="ORF">GSTENG00009826001</name>
</gene>
<dbReference type="OrthoDB" id="5945655at2759"/>
<dbReference type="KEGG" id="tng:GSTEN00009826G001"/>